<feature type="compositionally biased region" description="Basic residues" evidence="1">
    <location>
        <begin position="355"/>
        <end position="374"/>
    </location>
</feature>
<evidence type="ECO:0000256" key="2">
    <source>
        <dbReference type="SAM" id="Phobius"/>
    </source>
</evidence>
<name>A0ABY9HX12_9ACTN</name>
<proteinExistence type="predicted"/>
<dbReference type="RefSeq" id="WP_306085524.1">
    <property type="nucleotide sequence ID" value="NZ_CP120992.1"/>
</dbReference>
<feature type="transmembrane region" description="Helical" evidence="2">
    <location>
        <begin position="499"/>
        <end position="523"/>
    </location>
</feature>
<dbReference type="PANTHER" id="PTHR40659:SF1">
    <property type="entry name" value="NICKEL_COBALT EFFLUX SYSTEM RCNA"/>
    <property type="match status" value="1"/>
</dbReference>
<feature type="region of interest" description="Disordered" evidence="1">
    <location>
        <begin position="435"/>
        <end position="466"/>
    </location>
</feature>
<feature type="compositionally biased region" description="Basic and acidic residues" evidence="1">
    <location>
        <begin position="385"/>
        <end position="397"/>
    </location>
</feature>
<keyword evidence="2" id="KW-0812">Transmembrane</keyword>
<dbReference type="Pfam" id="PF13386">
    <property type="entry name" value="DsbD_2"/>
    <property type="match status" value="1"/>
</dbReference>
<sequence length="574" mass="59820">MNRKPPRVLASLTLTGTLTVLLAGLATTAHAHPLGNFTVNHHTGLTFRKDGVDALIVVDRAEIATAQERPRADRDHSGAVDAAEARSFAASDCAVLTRQLRLDIAGTPVRWQTASSTFTFQPGEAGLRTSRLSCTLSARADLDAAADIDVRTEYDERRVGWQEMTARGQGVTLTRSTLPTTSPTGELRHYPKDPLATPLDQRSARLRTEPGEGRSAAAPRTVLPGAGPVTAALDKVSGVFDGLVGRRELTVPAGLLALLLSLVLGASHAALPGHGKTIMAAYLAGRRGTPRDAVTVGVTVTFTHTAGVLALGLALPLATSLAGETVLTWLGLISGLMVTGIGGWLLRAALTKRPVRGHGHHHGHGHGHGHGHSHGHGDGSASDPQGHEHHHDHDHASETALPVGPPAPPRFVPRRRRPQPLVAEQSGTVLAPARELTHSHSHSHSHSHTPQPGERAGGPARTRTSRTGLIGMGVAGGLVPSPSALVVLLGAVALGRTAFGVLLVVGYGLGMAATLTLAGLLLVRLRDRFEARAEKYVRLRAPFARLAGIGPAASAALVLAVGALLTLRAAAGPW</sequence>
<dbReference type="Proteomes" id="UP001229952">
    <property type="component" value="Chromosome"/>
</dbReference>
<feature type="signal peptide" evidence="3">
    <location>
        <begin position="1"/>
        <end position="31"/>
    </location>
</feature>
<dbReference type="InterPro" id="IPR039447">
    <property type="entry name" value="UreH-like_TM_dom"/>
</dbReference>
<keyword evidence="6" id="KW-1185">Reference proteome</keyword>
<dbReference type="EMBL" id="CP120992">
    <property type="protein sequence ID" value="WLQ38846.1"/>
    <property type="molecule type" value="Genomic_DNA"/>
</dbReference>
<feature type="transmembrane region" description="Helical" evidence="2">
    <location>
        <begin position="253"/>
        <end position="272"/>
    </location>
</feature>
<feature type="transmembrane region" description="Helical" evidence="2">
    <location>
        <begin position="326"/>
        <end position="346"/>
    </location>
</feature>
<feature type="compositionally biased region" description="Low complexity" evidence="1">
    <location>
        <begin position="173"/>
        <end position="184"/>
    </location>
</feature>
<feature type="region of interest" description="Disordered" evidence="1">
    <location>
        <begin position="355"/>
        <end position="414"/>
    </location>
</feature>
<evidence type="ECO:0000313" key="5">
    <source>
        <dbReference type="EMBL" id="WLQ38846.1"/>
    </source>
</evidence>
<dbReference type="InterPro" id="IPR051224">
    <property type="entry name" value="NiCoT_RcnA"/>
</dbReference>
<feature type="region of interest" description="Disordered" evidence="1">
    <location>
        <begin position="173"/>
        <end position="202"/>
    </location>
</feature>
<feature type="chain" id="PRO_5046094819" evidence="3">
    <location>
        <begin position="32"/>
        <end position="574"/>
    </location>
</feature>
<gene>
    <name evidence="5" type="ORF">P8A22_01575</name>
</gene>
<reference evidence="5 6" key="1">
    <citation type="submission" date="2023-03" db="EMBL/GenBank/DDBJ databases">
        <title>Isolation and description of six Streptomyces strains from soil environments, able to metabolize different microbial glucans.</title>
        <authorList>
            <person name="Widen T."/>
            <person name="Larsbrink J."/>
        </authorList>
    </citation>
    <scope>NUCLEOTIDE SEQUENCE [LARGE SCALE GENOMIC DNA]</scope>
    <source>
        <strain evidence="5 6">Mut2</strain>
    </source>
</reference>
<dbReference type="PANTHER" id="PTHR40659">
    <property type="entry name" value="NICKEL/COBALT EFFLUX SYSTEM RCNA"/>
    <property type="match status" value="1"/>
</dbReference>
<evidence type="ECO:0000313" key="6">
    <source>
        <dbReference type="Proteomes" id="UP001229952"/>
    </source>
</evidence>
<evidence type="ECO:0000256" key="3">
    <source>
        <dbReference type="SAM" id="SignalP"/>
    </source>
</evidence>
<protein>
    <submittedName>
        <fullName evidence="5">Sulfite exporter TauE/SafE family protein</fullName>
    </submittedName>
</protein>
<feature type="domain" description="Urease accessory protein UreH-like transmembrane" evidence="4">
    <location>
        <begin position="450"/>
        <end position="537"/>
    </location>
</feature>
<feature type="transmembrane region" description="Helical" evidence="2">
    <location>
        <begin position="469"/>
        <end position="493"/>
    </location>
</feature>
<feature type="transmembrane region" description="Helical" evidence="2">
    <location>
        <begin position="293"/>
        <end position="314"/>
    </location>
</feature>
<evidence type="ECO:0000259" key="4">
    <source>
        <dbReference type="Pfam" id="PF13386"/>
    </source>
</evidence>
<accession>A0ABY9HX12</accession>
<feature type="transmembrane region" description="Helical" evidence="2">
    <location>
        <begin position="543"/>
        <end position="567"/>
    </location>
</feature>
<keyword evidence="3" id="KW-0732">Signal</keyword>
<organism evidence="5 6">
    <name type="scientific">Streptomyces laculatispora</name>
    <dbReference type="NCBI Taxonomy" id="887464"/>
    <lineage>
        <taxon>Bacteria</taxon>
        <taxon>Bacillati</taxon>
        <taxon>Actinomycetota</taxon>
        <taxon>Actinomycetes</taxon>
        <taxon>Kitasatosporales</taxon>
        <taxon>Streptomycetaceae</taxon>
        <taxon>Streptomyces</taxon>
    </lineage>
</organism>
<keyword evidence="2" id="KW-1133">Transmembrane helix</keyword>
<evidence type="ECO:0000256" key="1">
    <source>
        <dbReference type="SAM" id="MobiDB-lite"/>
    </source>
</evidence>
<keyword evidence="2" id="KW-0472">Membrane</keyword>